<dbReference type="Pfam" id="PF05050">
    <property type="entry name" value="Methyltransf_21"/>
    <property type="match status" value="1"/>
</dbReference>
<dbReference type="AlphaFoldDB" id="A0A7W4JDB0"/>
<keyword evidence="3" id="KW-0808">Transferase</keyword>
<organism evidence="3 4">
    <name type="scientific">Gluconacetobacter tumulicola</name>
    <dbReference type="NCBI Taxonomy" id="1017177"/>
    <lineage>
        <taxon>Bacteria</taxon>
        <taxon>Pseudomonadati</taxon>
        <taxon>Pseudomonadota</taxon>
        <taxon>Alphaproteobacteria</taxon>
        <taxon>Acetobacterales</taxon>
        <taxon>Acetobacteraceae</taxon>
        <taxon>Gluconacetobacter</taxon>
    </lineage>
</organism>
<reference evidence="3 4" key="1">
    <citation type="submission" date="2020-04" db="EMBL/GenBank/DDBJ databases">
        <title>Description of novel Gluconacetobacter.</title>
        <authorList>
            <person name="Sombolestani A."/>
        </authorList>
    </citation>
    <scope>NUCLEOTIDE SEQUENCE [LARGE SCALE GENOMIC DNA]</scope>
    <source>
        <strain evidence="3 4">LMG 27725</strain>
    </source>
</reference>
<protein>
    <submittedName>
        <fullName evidence="3">FkbM family methyltransferase</fullName>
    </submittedName>
</protein>
<keyword evidence="3" id="KW-0489">Methyltransferase</keyword>
<feature type="coiled-coil region" evidence="1">
    <location>
        <begin position="402"/>
        <end position="429"/>
    </location>
</feature>
<feature type="domain" description="Methyltransferase FkbM" evidence="2">
    <location>
        <begin position="51"/>
        <end position="190"/>
    </location>
</feature>
<sequence length="530" mass="59079">MQDIDTRYGAFRIPTAEDDLIGRFLAHYGEWAWDEVSFVASIVPENARILDIGACFGTFGLGISLLRKISHVCFVDANPAVIPFLTHNVASNARIPHTIKENLIGRAGMKVAAAHGDPGNIGATSFTPDASVQTSQPTVPAIKELSDLWQEEGPFDLIKIDAEGMELSILDSHARLLSQGQVTLWLECNEDAQSLALCERLLSWGLEVFYFAFPSHNPENFRHAATPIFPFAFEAGLLAAPRFQPVLDEKLRAHNCILRTISSVADLREALWETPRWGMPEWEGKDVPAVAARAGHYMRGEDFETFLAPGWHNGELIGDRITALERSARDALREAHEQNTIQQQALNDFSARYQDLTDSFVHEQTAHAAAQAHNQELVDALAHRAGALTAAQAHNQKLVDALAHRARALTAAEAQIQRLERELAATTANMLDPIAEAGKYLESTIRDDLRDKELQLDQMQSLVDYHSGQAIVLQSLYQQLQNRIRDIEISTIWRVTSPMRQIAERHPAIQKVARTGRRVAASIRNKYFKN</sequence>
<keyword evidence="4" id="KW-1185">Reference proteome</keyword>
<accession>A0A7W4JDB0</accession>
<name>A0A7W4JDB0_9PROT</name>
<dbReference type="RefSeq" id="WP_182965588.1">
    <property type="nucleotide sequence ID" value="NZ_BAABGC010000076.1"/>
</dbReference>
<proteinExistence type="predicted"/>
<dbReference type="NCBIfam" id="TIGR01444">
    <property type="entry name" value="fkbM_fam"/>
    <property type="match status" value="1"/>
</dbReference>
<evidence type="ECO:0000259" key="2">
    <source>
        <dbReference type="Pfam" id="PF05050"/>
    </source>
</evidence>
<dbReference type="GO" id="GO:0032259">
    <property type="term" value="P:methylation"/>
    <property type="evidence" value="ECO:0007669"/>
    <property type="project" value="UniProtKB-KW"/>
</dbReference>
<dbReference type="GO" id="GO:0008168">
    <property type="term" value="F:methyltransferase activity"/>
    <property type="evidence" value="ECO:0007669"/>
    <property type="project" value="UniProtKB-KW"/>
</dbReference>
<dbReference type="SUPFAM" id="SSF53335">
    <property type="entry name" value="S-adenosyl-L-methionine-dependent methyltransferases"/>
    <property type="match status" value="1"/>
</dbReference>
<evidence type="ECO:0000256" key="1">
    <source>
        <dbReference type="SAM" id="Coils"/>
    </source>
</evidence>
<keyword evidence="1" id="KW-0175">Coiled coil</keyword>
<gene>
    <name evidence="3" type="ORF">HLH29_08040</name>
</gene>
<dbReference type="Proteomes" id="UP000525623">
    <property type="component" value="Unassembled WGS sequence"/>
</dbReference>
<dbReference type="EMBL" id="JABEQL010000008">
    <property type="protein sequence ID" value="MBB2179121.1"/>
    <property type="molecule type" value="Genomic_DNA"/>
</dbReference>
<dbReference type="InterPro" id="IPR029063">
    <property type="entry name" value="SAM-dependent_MTases_sf"/>
</dbReference>
<evidence type="ECO:0000313" key="3">
    <source>
        <dbReference type="EMBL" id="MBB2179121.1"/>
    </source>
</evidence>
<evidence type="ECO:0000313" key="4">
    <source>
        <dbReference type="Proteomes" id="UP000525623"/>
    </source>
</evidence>
<comment type="caution">
    <text evidence="3">The sequence shown here is derived from an EMBL/GenBank/DDBJ whole genome shotgun (WGS) entry which is preliminary data.</text>
</comment>
<dbReference type="InterPro" id="IPR006342">
    <property type="entry name" value="FkbM_mtfrase"/>
</dbReference>
<dbReference type="Gene3D" id="3.40.50.150">
    <property type="entry name" value="Vaccinia Virus protein VP39"/>
    <property type="match status" value="1"/>
</dbReference>